<reference evidence="3 4" key="1">
    <citation type="submission" date="2023-10" db="EMBL/GenBank/DDBJ databases">
        <title>Comparative genomics analysis reveals potential genetic determinants of host preference in Cryptosporidium xiaoi.</title>
        <authorList>
            <person name="Xiao L."/>
            <person name="Li J."/>
        </authorList>
    </citation>
    <scope>NUCLEOTIDE SEQUENCE [LARGE SCALE GENOMIC DNA]</scope>
    <source>
        <strain evidence="3 4">52996</strain>
    </source>
</reference>
<evidence type="ECO:0000313" key="4">
    <source>
        <dbReference type="Proteomes" id="UP001311799"/>
    </source>
</evidence>
<feature type="region of interest" description="Disordered" evidence="2">
    <location>
        <begin position="1"/>
        <end position="22"/>
    </location>
</feature>
<feature type="compositionally biased region" description="Polar residues" evidence="2">
    <location>
        <begin position="8"/>
        <end position="22"/>
    </location>
</feature>
<evidence type="ECO:0000256" key="1">
    <source>
        <dbReference type="SAM" id="Coils"/>
    </source>
</evidence>
<keyword evidence="1" id="KW-0175">Coiled coil</keyword>
<accession>A0AAV9XYF8</accession>
<protein>
    <submittedName>
        <fullName evidence="3">Uncharacterized protein</fullName>
    </submittedName>
</protein>
<sequence length="317" mass="37124">MKWVKNNGDLSTSPGTTDESPNSLIMNNIEGDNYRCDAVTEINFWERYQKLSRMIENILIVLDEYEMDFKLRSEKETELKNLSDKLEILRLEWEEVDLKIAHKNNDDAISVINKAINSTEISISRVNSIENKIDFMLDESKLDDEESELCRDLELDVEYSLLKSSCDEKIELMECYQRVIDELRDKYENLISKEYENGKVSHQYTTEISESNIENNDGFEERDERAESNDRLYFDQEEENNNNDNYEKGDQQNCSKQKWAEYRITSINKNINIAKSILGGRRLCEESDYLLELLSTENDIQSDILRHISNVIGISPD</sequence>
<feature type="compositionally biased region" description="Polar residues" evidence="2">
    <location>
        <begin position="206"/>
        <end position="215"/>
    </location>
</feature>
<evidence type="ECO:0000256" key="2">
    <source>
        <dbReference type="SAM" id="MobiDB-lite"/>
    </source>
</evidence>
<proteinExistence type="predicted"/>
<keyword evidence="4" id="KW-1185">Reference proteome</keyword>
<organism evidence="3 4">
    <name type="scientific">Cryptosporidium xiaoi</name>
    <dbReference type="NCBI Taxonomy" id="659607"/>
    <lineage>
        <taxon>Eukaryota</taxon>
        <taxon>Sar</taxon>
        <taxon>Alveolata</taxon>
        <taxon>Apicomplexa</taxon>
        <taxon>Conoidasida</taxon>
        <taxon>Coccidia</taxon>
        <taxon>Eucoccidiorida</taxon>
        <taxon>Eimeriorina</taxon>
        <taxon>Cryptosporidiidae</taxon>
        <taxon>Cryptosporidium</taxon>
    </lineage>
</organism>
<feature type="coiled-coil region" evidence="1">
    <location>
        <begin position="166"/>
        <end position="193"/>
    </location>
</feature>
<name>A0AAV9XYF8_9CRYT</name>
<gene>
    <name evidence="3" type="ORF">RS030_176</name>
</gene>
<dbReference type="AlphaFoldDB" id="A0AAV9XYF8"/>
<dbReference type="EMBL" id="JAWDEY010000011">
    <property type="protein sequence ID" value="KAK6589716.1"/>
    <property type="molecule type" value="Genomic_DNA"/>
</dbReference>
<evidence type="ECO:0000313" key="3">
    <source>
        <dbReference type="EMBL" id="KAK6589716.1"/>
    </source>
</evidence>
<feature type="region of interest" description="Disordered" evidence="2">
    <location>
        <begin position="206"/>
        <end position="227"/>
    </location>
</feature>
<comment type="caution">
    <text evidence="3">The sequence shown here is derived from an EMBL/GenBank/DDBJ whole genome shotgun (WGS) entry which is preliminary data.</text>
</comment>
<dbReference type="Proteomes" id="UP001311799">
    <property type="component" value="Unassembled WGS sequence"/>
</dbReference>